<gene>
    <name evidence="2" type="ORF">N7452_006094</name>
    <name evidence="3" type="ORF">N7541_011316</name>
</gene>
<reference evidence="2" key="1">
    <citation type="submission" date="2022-12" db="EMBL/GenBank/DDBJ databases">
        <authorList>
            <person name="Petersen C."/>
        </authorList>
    </citation>
    <scope>NUCLEOTIDE SEQUENCE</scope>
    <source>
        <strain evidence="2">IBT 35673</strain>
        <strain evidence="3">IBT 35675</strain>
    </source>
</reference>
<evidence type="ECO:0000313" key="5">
    <source>
        <dbReference type="Proteomes" id="UP001148299"/>
    </source>
</evidence>
<evidence type="ECO:0000313" key="3">
    <source>
        <dbReference type="EMBL" id="KAJ5342192.1"/>
    </source>
</evidence>
<feature type="signal peptide" evidence="1">
    <location>
        <begin position="1"/>
        <end position="19"/>
    </location>
</feature>
<comment type="caution">
    <text evidence="2">The sequence shown here is derived from an EMBL/GenBank/DDBJ whole genome shotgun (WGS) entry which is preliminary data.</text>
</comment>
<reference evidence="2" key="2">
    <citation type="journal article" date="2023" name="IMA Fungus">
        <title>Comparative genomic study of the Penicillium genus elucidates a diverse pangenome and 15 lateral gene transfer events.</title>
        <authorList>
            <person name="Petersen C."/>
            <person name="Sorensen T."/>
            <person name="Nielsen M.R."/>
            <person name="Sondergaard T.E."/>
            <person name="Sorensen J.L."/>
            <person name="Fitzpatrick D.A."/>
            <person name="Frisvad J.C."/>
            <person name="Nielsen K.L."/>
        </authorList>
    </citation>
    <scope>NUCLEOTIDE SEQUENCE</scope>
    <source>
        <strain evidence="2">IBT 35673</strain>
        <strain evidence="3">IBT 35675</strain>
    </source>
</reference>
<accession>A0A9W9UI32</accession>
<protein>
    <submittedName>
        <fullName evidence="2">Uncharacterized protein</fullName>
    </submittedName>
</protein>
<evidence type="ECO:0000313" key="2">
    <source>
        <dbReference type="EMBL" id="KAJ5339366.1"/>
    </source>
</evidence>
<organism evidence="2 4">
    <name type="scientific">Penicillium brevicompactum</name>
    <dbReference type="NCBI Taxonomy" id="5074"/>
    <lineage>
        <taxon>Eukaryota</taxon>
        <taxon>Fungi</taxon>
        <taxon>Dikarya</taxon>
        <taxon>Ascomycota</taxon>
        <taxon>Pezizomycotina</taxon>
        <taxon>Eurotiomycetes</taxon>
        <taxon>Eurotiomycetidae</taxon>
        <taxon>Eurotiales</taxon>
        <taxon>Aspergillaceae</taxon>
        <taxon>Penicillium</taxon>
    </lineage>
</organism>
<name>A0A9W9UI32_PENBR</name>
<proteinExistence type="predicted"/>
<dbReference type="EMBL" id="JAPZBQ010000003">
    <property type="protein sequence ID" value="KAJ5339366.1"/>
    <property type="molecule type" value="Genomic_DNA"/>
</dbReference>
<evidence type="ECO:0000313" key="4">
    <source>
        <dbReference type="Proteomes" id="UP001147695"/>
    </source>
</evidence>
<dbReference type="EMBL" id="JAPZBR010000008">
    <property type="protein sequence ID" value="KAJ5342192.1"/>
    <property type="molecule type" value="Genomic_DNA"/>
</dbReference>
<keyword evidence="1" id="KW-0732">Signal</keyword>
<feature type="chain" id="PRO_5041114808" evidence="1">
    <location>
        <begin position="20"/>
        <end position="131"/>
    </location>
</feature>
<dbReference type="Proteomes" id="UP001148299">
    <property type="component" value="Unassembled WGS sequence"/>
</dbReference>
<evidence type="ECO:0000256" key="1">
    <source>
        <dbReference type="SAM" id="SignalP"/>
    </source>
</evidence>
<dbReference type="AlphaFoldDB" id="A0A9W9UI32"/>
<sequence length="131" mass="14503">MKTMMTILLALVFIPGALSSILGIAAPQPESDLQNLQANHPLWNFDLFHNKHCRGTTISYAGQGTSGCRNNLEAGGAEAFIDVNISSKCKLVLYKDSKCSHWAKIEEVTTRMNKCRAVPPKKRIHSFEILC</sequence>
<keyword evidence="5" id="KW-1185">Reference proteome</keyword>
<dbReference type="Proteomes" id="UP001147695">
    <property type="component" value="Unassembled WGS sequence"/>
</dbReference>